<accession>J9DRU8</accession>
<evidence type="ECO:0000313" key="2">
    <source>
        <dbReference type="EMBL" id="EJW72321.1"/>
    </source>
</evidence>
<dbReference type="Proteomes" id="UP000004810">
    <property type="component" value="Unassembled WGS sequence"/>
</dbReference>
<proteinExistence type="predicted"/>
<dbReference type="AlphaFoldDB" id="J9DRU8"/>
<evidence type="ECO:0000313" key="3">
    <source>
        <dbReference type="Proteomes" id="UP000004810"/>
    </source>
</evidence>
<gene>
    <name evidence="2" type="ORF">WUBG_16771</name>
</gene>
<reference evidence="3" key="1">
    <citation type="submission" date="2012-08" db="EMBL/GenBank/DDBJ databases">
        <title>The Genome Sequence of Wuchereria bancrofti.</title>
        <authorList>
            <person name="Nutman T.B."/>
            <person name="Fink D.L."/>
            <person name="Russ C."/>
            <person name="Young S."/>
            <person name="Zeng Q."/>
            <person name="Koehrsen M."/>
            <person name="Alvarado L."/>
            <person name="Berlin A."/>
            <person name="Chapman S.B."/>
            <person name="Chen Z."/>
            <person name="Freedman E."/>
            <person name="Gellesch M."/>
            <person name="Goldberg J."/>
            <person name="Griggs A."/>
            <person name="Gujja S."/>
            <person name="Heilman E.R."/>
            <person name="Heiman D."/>
            <person name="Hepburn T."/>
            <person name="Howarth C."/>
            <person name="Jen D."/>
            <person name="Larson L."/>
            <person name="Lewis B."/>
            <person name="Mehta T."/>
            <person name="Park D."/>
            <person name="Pearson M."/>
            <person name="Roberts A."/>
            <person name="Saif S."/>
            <person name="Shea T."/>
            <person name="Shenoy N."/>
            <person name="Sisk P."/>
            <person name="Stolte C."/>
            <person name="Sykes S."/>
            <person name="Walk T."/>
            <person name="White J."/>
            <person name="Yandava C."/>
            <person name="Haas B."/>
            <person name="Henn M.R."/>
            <person name="Nusbaum C."/>
            <person name="Birren B."/>
        </authorList>
    </citation>
    <scope>NUCLEOTIDE SEQUENCE [LARGE SCALE GENOMIC DNA]</scope>
    <source>
        <strain evidence="3">NA</strain>
    </source>
</reference>
<evidence type="ECO:0000256" key="1">
    <source>
        <dbReference type="SAM" id="MobiDB-lite"/>
    </source>
</evidence>
<dbReference type="EMBL" id="ADBV01016422">
    <property type="protein sequence ID" value="EJW72321.1"/>
    <property type="molecule type" value="Genomic_DNA"/>
</dbReference>
<name>J9DRU8_WUCBA</name>
<organism evidence="2 3">
    <name type="scientific">Wuchereria bancrofti</name>
    <dbReference type="NCBI Taxonomy" id="6293"/>
    <lineage>
        <taxon>Eukaryota</taxon>
        <taxon>Metazoa</taxon>
        <taxon>Ecdysozoa</taxon>
        <taxon>Nematoda</taxon>
        <taxon>Chromadorea</taxon>
        <taxon>Rhabditida</taxon>
        <taxon>Spirurina</taxon>
        <taxon>Spiruromorpha</taxon>
        <taxon>Filarioidea</taxon>
        <taxon>Onchocercidae</taxon>
        <taxon>Wuchereria</taxon>
    </lineage>
</organism>
<comment type="caution">
    <text evidence="2">The sequence shown here is derived from an EMBL/GenBank/DDBJ whole genome shotgun (WGS) entry which is preliminary data.</text>
</comment>
<feature type="non-terminal residue" evidence="2">
    <location>
        <position position="1"/>
    </location>
</feature>
<sequence>DLSKVQNGTETRLRQKNPFKEIISALRSSISLVPSISANQQSPLLPPGKRKRLSAMEYDPSFPTTNPEEFEKNDIGI</sequence>
<protein>
    <submittedName>
        <fullName evidence="2">Uncharacterized protein</fullName>
    </submittedName>
</protein>
<feature type="region of interest" description="Disordered" evidence="1">
    <location>
        <begin position="57"/>
        <end position="77"/>
    </location>
</feature>